<dbReference type="Gene3D" id="3.40.390.10">
    <property type="entry name" value="Collagenase (Catalytic Domain)"/>
    <property type="match status" value="1"/>
</dbReference>
<proteinExistence type="predicted"/>
<comment type="caution">
    <text evidence="2">The sequence shown here is derived from an EMBL/GenBank/DDBJ whole genome shotgun (WGS) entry which is preliminary data.</text>
</comment>
<feature type="transmembrane region" description="Helical" evidence="1">
    <location>
        <begin position="20"/>
        <end position="38"/>
    </location>
</feature>
<dbReference type="RefSeq" id="WP_070118659.1">
    <property type="nucleotide sequence ID" value="NZ_MASR01000002.1"/>
</dbReference>
<evidence type="ECO:0000313" key="2">
    <source>
        <dbReference type="EMBL" id="OFE11422.1"/>
    </source>
</evidence>
<sequence length="306" mass="33823">MRKKYTEEDFHRLAKQTNRARWGLTIGFITWCIVAIIIESRGSEPEWIALPEYTEDGRQIVAQTEGPLHWPMDKVDLYYNSTGAPLDAGTLLAYSIWTWGQRVGLEITYKGLTYETAVDGAIVINWQSFFAMWAEHGSYEVKGYASSRYYPSTGELASSSIYLRDDLIGSPLLAVSVHEHGHALGIRGHNTDPNGVMYDTAPRYALTASDAALTAYDYSPCHAELSPAGDVYLPGVGGKGFTLSPVDDYYQITHEHDTDLYCTGFSGDGTVTITEVRGMDETYHDAVLAPINNDSGWQVVAVGEQP</sequence>
<organism evidence="2 3">
    <name type="scientific">Pseudohongiella acticola</name>
    <dbReference type="NCBI Taxonomy" id="1524254"/>
    <lineage>
        <taxon>Bacteria</taxon>
        <taxon>Pseudomonadati</taxon>
        <taxon>Pseudomonadota</taxon>
        <taxon>Gammaproteobacteria</taxon>
        <taxon>Pseudomonadales</taxon>
        <taxon>Pseudohongiellaceae</taxon>
        <taxon>Pseudohongiella</taxon>
    </lineage>
</organism>
<dbReference type="AlphaFoldDB" id="A0A1E8CGC4"/>
<dbReference type="STRING" id="1524254.PHACT_12765"/>
<dbReference type="OrthoDB" id="7004303at2"/>
<keyword evidence="3" id="KW-1185">Reference proteome</keyword>
<dbReference type="SUPFAM" id="SSF55486">
    <property type="entry name" value="Metalloproteases ('zincins'), catalytic domain"/>
    <property type="match status" value="1"/>
</dbReference>
<keyword evidence="1" id="KW-0812">Transmembrane</keyword>
<keyword evidence="1" id="KW-1133">Transmembrane helix</keyword>
<evidence type="ECO:0000256" key="1">
    <source>
        <dbReference type="SAM" id="Phobius"/>
    </source>
</evidence>
<evidence type="ECO:0000313" key="3">
    <source>
        <dbReference type="Proteomes" id="UP000175669"/>
    </source>
</evidence>
<accession>A0A1E8CGC4</accession>
<keyword evidence="1" id="KW-0472">Membrane</keyword>
<dbReference type="InterPro" id="IPR024079">
    <property type="entry name" value="MetalloPept_cat_dom_sf"/>
</dbReference>
<gene>
    <name evidence="2" type="ORF">PHACT_12765</name>
</gene>
<name>A0A1E8CGC4_9GAMM</name>
<protein>
    <submittedName>
        <fullName evidence="2">Uncharacterized protein</fullName>
    </submittedName>
</protein>
<dbReference type="GO" id="GO:0008237">
    <property type="term" value="F:metallopeptidase activity"/>
    <property type="evidence" value="ECO:0007669"/>
    <property type="project" value="InterPro"/>
</dbReference>
<dbReference type="EMBL" id="MASR01000002">
    <property type="protein sequence ID" value="OFE11422.1"/>
    <property type="molecule type" value="Genomic_DNA"/>
</dbReference>
<dbReference type="Proteomes" id="UP000175669">
    <property type="component" value="Unassembled WGS sequence"/>
</dbReference>
<reference evidence="3" key="1">
    <citation type="submission" date="2016-07" db="EMBL/GenBank/DDBJ databases">
        <authorList>
            <person name="Florea S."/>
            <person name="Webb J.S."/>
            <person name="Jaromczyk J."/>
            <person name="Schardl C.L."/>
        </authorList>
    </citation>
    <scope>NUCLEOTIDE SEQUENCE [LARGE SCALE GENOMIC DNA]</scope>
    <source>
        <strain evidence="3">KCTC 42131</strain>
    </source>
</reference>